<dbReference type="AlphaFoldDB" id="A0A0D6ZD65"/>
<name>A0A0D6ZD65_9BACI</name>
<reference evidence="1 2" key="1">
    <citation type="submission" date="2015-01" db="EMBL/GenBank/DDBJ databases">
        <title>Draft genome sequences of the supercritical CO2 tolerant bacteria Bacillus subterraneus MITOT1 and Bacillus cereus MIT0214.</title>
        <authorList>
            <person name="Peet K.C."/>
            <person name="Thompson J.R."/>
        </authorList>
    </citation>
    <scope>NUCLEOTIDE SEQUENCE [LARGE SCALE GENOMIC DNA]</scope>
    <source>
        <strain evidence="1 2">MITOT1</strain>
    </source>
</reference>
<dbReference type="EMBL" id="JXIQ01000029">
    <property type="protein sequence ID" value="KIY23006.1"/>
    <property type="molecule type" value="Genomic_DNA"/>
</dbReference>
<proteinExistence type="predicted"/>
<comment type="caution">
    <text evidence="1">The sequence shown here is derived from an EMBL/GenBank/DDBJ whole genome shotgun (WGS) entry which is preliminary data.</text>
</comment>
<organism evidence="1 2">
    <name type="scientific">Mesobacillus subterraneus</name>
    <dbReference type="NCBI Taxonomy" id="285983"/>
    <lineage>
        <taxon>Bacteria</taxon>
        <taxon>Bacillati</taxon>
        <taxon>Bacillota</taxon>
        <taxon>Bacilli</taxon>
        <taxon>Bacillales</taxon>
        <taxon>Bacillaceae</taxon>
        <taxon>Mesobacillus</taxon>
    </lineage>
</organism>
<dbReference type="RefSeq" id="WP_044391869.1">
    <property type="nucleotide sequence ID" value="NZ_JXIQ01000029.1"/>
</dbReference>
<protein>
    <submittedName>
        <fullName evidence="1">Uncharacterized protein</fullName>
    </submittedName>
</protein>
<keyword evidence="2" id="KW-1185">Reference proteome</keyword>
<evidence type="ECO:0000313" key="1">
    <source>
        <dbReference type="EMBL" id="KIY23006.1"/>
    </source>
</evidence>
<dbReference type="PATRIC" id="fig|285983.3.peg.3590"/>
<evidence type="ECO:0000313" key="2">
    <source>
        <dbReference type="Proteomes" id="UP000032512"/>
    </source>
</evidence>
<accession>A0A0D6ZD65</accession>
<gene>
    <name evidence="1" type="ORF">UB32_05360</name>
</gene>
<dbReference type="OrthoDB" id="2940547at2"/>
<sequence>MGYKRNGNDVAGVYYPNHNNNQVKATIDFEDLCRAVRRCIINDLVADAQDENSECGCGYKKCKCRN</sequence>
<dbReference type="Proteomes" id="UP000032512">
    <property type="component" value="Unassembled WGS sequence"/>
</dbReference>